<dbReference type="InterPro" id="IPR009091">
    <property type="entry name" value="RCC1/BLIP-II"/>
</dbReference>
<dbReference type="EMBL" id="LT671823">
    <property type="protein sequence ID" value="SHO77462.1"/>
    <property type="molecule type" value="Genomic_DNA"/>
</dbReference>
<dbReference type="Gene3D" id="2.130.10.30">
    <property type="entry name" value="Regulator of chromosome condensation 1/beta-lactamase-inhibitor protein II"/>
    <property type="match status" value="2"/>
</dbReference>
<reference evidence="3" key="1">
    <citation type="journal article" date="2017" name="Nucleic Acids Res.">
        <title>Proteogenomics produces comprehensive and highly accurate protein-coding gene annotation in a complete genome assembly of Malassezia sympodialis.</title>
        <authorList>
            <person name="Zhu Y."/>
            <person name="Engstroem P.G."/>
            <person name="Tellgren-Roth C."/>
            <person name="Baudo C.D."/>
            <person name="Kennell J.C."/>
            <person name="Sun S."/>
            <person name="Billmyre R.B."/>
            <person name="Schroeder M.S."/>
            <person name="Andersson A."/>
            <person name="Holm T."/>
            <person name="Sigurgeirsson B."/>
            <person name="Wu G."/>
            <person name="Sankaranarayanan S.R."/>
            <person name="Siddharthan R."/>
            <person name="Sanyal K."/>
            <person name="Lundeberg J."/>
            <person name="Nystedt B."/>
            <person name="Boekhout T."/>
            <person name="Dawson T.L. Jr."/>
            <person name="Heitman J."/>
            <person name="Scheynius A."/>
            <person name="Lehtioe J."/>
        </authorList>
    </citation>
    <scope>NUCLEOTIDE SEQUENCE [LARGE SCALE GENOMIC DNA]</scope>
    <source>
        <strain evidence="3">ATCC 42132</strain>
    </source>
</reference>
<protein>
    <submittedName>
        <fullName evidence="2">Uncharacterized protein</fullName>
    </submittedName>
</protein>
<gene>
    <name evidence="2" type="ORF">MSYG_1801</name>
</gene>
<accession>A0A1M8A4R5</accession>
<dbReference type="OrthoDB" id="5370059at2759"/>
<dbReference type="Proteomes" id="UP000186303">
    <property type="component" value="Chromosome 3"/>
</dbReference>
<proteinExistence type="predicted"/>
<organism evidence="2 3">
    <name type="scientific">Malassezia sympodialis (strain ATCC 42132)</name>
    <name type="common">Atopic eczema-associated yeast</name>
    <dbReference type="NCBI Taxonomy" id="1230383"/>
    <lineage>
        <taxon>Eukaryota</taxon>
        <taxon>Fungi</taxon>
        <taxon>Dikarya</taxon>
        <taxon>Basidiomycota</taxon>
        <taxon>Ustilaginomycotina</taxon>
        <taxon>Malasseziomycetes</taxon>
        <taxon>Malasseziales</taxon>
        <taxon>Malasseziaceae</taxon>
        <taxon>Malassezia</taxon>
    </lineage>
</organism>
<dbReference type="SUPFAM" id="SSF50985">
    <property type="entry name" value="RCC1/BLIP-II"/>
    <property type="match status" value="1"/>
</dbReference>
<dbReference type="AlphaFoldDB" id="A0A1M8A4R5"/>
<dbReference type="PANTHER" id="PTHR22870:SF360">
    <property type="entry name" value="ULTRAVIOLET-B RECEPTOR UVR8"/>
    <property type="match status" value="1"/>
</dbReference>
<name>A0A1M8A4R5_MALS4</name>
<dbReference type="VEuPathDB" id="FungiDB:MSYG_1801"/>
<evidence type="ECO:0000256" key="1">
    <source>
        <dbReference type="ARBA" id="ARBA00022737"/>
    </source>
</evidence>
<dbReference type="STRING" id="1230383.A0A1M8A4R5"/>
<dbReference type="Pfam" id="PF13540">
    <property type="entry name" value="RCC1_2"/>
    <property type="match status" value="1"/>
</dbReference>
<dbReference type="InterPro" id="IPR051210">
    <property type="entry name" value="Ub_ligase/GEF_domain"/>
</dbReference>
<sequence>MDLWACGSNSEGQLGVGHTLDTSVWTRCTEGERTFPPRGWTVAEMASSAAGTLALCQRDDERQLWTCGRAWPGRDTNAFARIHTQALGITGRLVHVAAVWDCVYVVERVPEGDRMWAIGQSDAFGLWGTGRAGLGAARDPRMPAWCHSVDLLGCMPHTAAGPWRVHAVAGGVRHVLAVLTSADAHWLVGWGHARHGQLGPVDARVVHAPQALLRLWAAGPDAPPTYALALGMAHSVVTAQHHGTTRVWLWGSNKHGQLDVPDWAWEEHGSTARRATVPHAVVPACMWRTTLLHVDGRVLAHGADSHAQTRACDWACLGTLRAGSEHALLLDAHGAVHGWGWNEHGNLACADESVAPRIVWDGPAAIQVWAGYGTSWVGVPAAALGRDEAC</sequence>
<dbReference type="PANTHER" id="PTHR22870">
    <property type="entry name" value="REGULATOR OF CHROMOSOME CONDENSATION"/>
    <property type="match status" value="1"/>
</dbReference>
<evidence type="ECO:0000313" key="2">
    <source>
        <dbReference type="EMBL" id="SHO77462.1"/>
    </source>
</evidence>
<keyword evidence="3" id="KW-1185">Reference proteome</keyword>
<keyword evidence="1" id="KW-0677">Repeat</keyword>
<evidence type="ECO:0000313" key="3">
    <source>
        <dbReference type="Proteomes" id="UP000186303"/>
    </source>
</evidence>